<keyword evidence="4" id="KW-1185">Reference proteome</keyword>
<organism evidence="3 4">
    <name type="scientific">Mortierella alpina</name>
    <name type="common">Oleaginous fungus</name>
    <name type="synonym">Mortierella renispora</name>
    <dbReference type="NCBI Taxonomy" id="64518"/>
    <lineage>
        <taxon>Eukaryota</taxon>
        <taxon>Fungi</taxon>
        <taxon>Fungi incertae sedis</taxon>
        <taxon>Mucoromycota</taxon>
        <taxon>Mortierellomycotina</taxon>
        <taxon>Mortierellomycetes</taxon>
        <taxon>Mortierellales</taxon>
        <taxon>Mortierellaceae</taxon>
        <taxon>Mortierella</taxon>
    </lineage>
</organism>
<comment type="caution">
    <text evidence="3">The sequence shown here is derived from an EMBL/GenBank/DDBJ whole genome shotgun (WGS) entry which is preliminary data.</text>
</comment>
<dbReference type="AlphaFoldDB" id="A0A9P6J357"/>
<dbReference type="InterPro" id="IPR000014">
    <property type="entry name" value="PAS"/>
</dbReference>
<evidence type="ECO:0000313" key="4">
    <source>
        <dbReference type="Proteomes" id="UP000738359"/>
    </source>
</evidence>
<feature type="compositionally biased region" description="Acidic residues" evidence="1">
    <location>
        <begin position="400"/>
        <end position="409"/>
    </location>
</feature>
<dbReference type="OrthoDB" id="411251at2759"/>
<accession>A0A9P6J357</accession>
<dbReference type="InterPro" id="IPR035965">
    <property type="entry name" value="PAS-like_dom_sf"/>
</dbReference>
<gene>
    <name evidence="3" type="ORF">BGZ70_008861</name>
</gene>
<dbReference type="PROSITE" id="PS50112">
    <property type="entry name" value="PAS"/>
    <property type="match status" value="1"/>
</dbReference>
<sequence length="418" mass="46974">MEEALSYISLHDLTPEARYLWASPSIEDCVGYSPEELVGLPPYDFAIKDDIPLSRVTHQENDMVASQLMVRYRHKNGSIVSVMCVFSVCYEFIVNCATALSADGMSCKQVGGHSAAMSRMVQTRKEEIARLMRHRNAFRANSWNPNGLDPEPRICMILNRFTRDLTVMYASPSCEPILHIDADHIIGKPFLVFIRADDLGSFVEQVDMAKGLNVITHIRLWFQSPNWPQEIPCEAILFGSSDGLVVVMRRCRPFLRRRWIESLERFDRLHHGQASSWESRNSSMSSDATTARTTTSTSSSSASSSTTHSSGASPPTFQSSGLNSYSVLSTSRFRIVPTGSIKRIIEFNDDQDLKPLAVIQTDDSQELRDVTMGQQGEEYFVQHVQAQDDNGHESDSGDRMEEDGEDEEASYGRFSSRE</sequence>
<evidence type="ECO:0000256" key="1">
    <source>
        <dbReference type="SAM" id="MobiDB-lite"/>
    </source>
</evidence>
<evidence type="ECO:0000259" key="2">
    <source>
        <dbReference type="PROSITE" id="PS50112"/>
    </source>
</evidence>
<dbReference type="Gene3D" id="3.30.450.20">
    <property type="entry name" value="PAS domain"/>
    <property type="match status" value="2"/>
</dbReference>
<protein>
    <recommendedName>
        <fullName evidence="2">PAS domain-containing protein</fullName>
    </recommendedName>
</protein>
<dbReference type="Pfam" id="PF08447">
    <property type="entry name" value="PAS_3"/>
    <property type="match status" value="1"/>
</dbReference>
<dbReference type="CDD" id="cd00130">
    <property type="entry name" value="PAS"/>
    <property type="match status" value="2"/>
</dbReference>
<feature type="region of interest" description="Disordered" evidence="1">
    <location>
        <begin position="277"/>
        <end position="322"/>
    </location>
</feature>
<name>A0A9P6J357_MORAP</name>
<dbReference type="SMART" id="SM00091">
    <property type="entry name" value="PAS"/>
    <property type="match status" value="2"/>
</dbReference>
<dbReference type="Proteomes" id="UP000738359">
    <property type="component" value="Unassembled WGS sequence"/>
</dbReference>
<reference evidence="3" key="1">
    <citation type="journal article" date="2020" name="Fungal Divers.">
        <title>Resolving the Mortierellaceae phylogeny through synthesis of multi-gene phylogenetics and phylogenomics.</title>
        <authorList>
            <person name="Vandepol N."/>
            <person name="Liber J."/>
            <person name="Desiro A."/>
            <person name="Na H."/>
            <person name="Kennedy M."/>
            <person name="Barry K."/>
            <person name="Grigoriev I.V."/>
            <person name="Miller A.N."/>
            <person name="O'Donnell K."/>
            <person name="Stajich J.E."/>
            <person name="Bonito G."/>
        </authorList>
    </citation>
    <scope>NUCLEOTIDE SEQUENCE</scope>
    <source>
        <strain evidence="3">CK1249</strain>
    </source>
</reference>
<feature type="region of interest" description="Disordered" evidence="1">
    <location>
        <begin position="385"/>
        <end position="418"/>
    </location>
</feature>
<dbReference type="EMBL" id="JAAAHY010000672">
    <property type="protein sequence ID" value="KAF9959407.1"/>
    <property type="molecule type" value="Genomic_DNA"/>
</dbReference>
<evidence type="ECO:0000313" key="3">
    <source>
        <dbReference type="EMBL" id="KAF9959407.1"/>
    </source>
</evidence>
<dbReference type="InterPro" id="IPR013655">
    <property type="entry name" value="PAS_fold_3"/>
</dbReference>
<proteinExistence type="predicted"/>
<feature type="compositionally biased region" description="Low complexity" evidence="1">
    <location>
        <begin position="277"/>
        <end position="313"/>
    </location>
</feature>
<feature type="compositionally biased region" description="Basic and acidic residues" evidence="1">
    <location>
        <begin position="389"/>
        <end position="399"/>
    </location>
</feature>
<feature type="domain" description="PAS" evidence="2">
    <location>
        <begin position="1"/>
        <end position="39"/>
    </location>
</feature>
<dbReference type="SUPFAM" id="SSF55785">
    <property type="entry name" value="PYP-like sensor domain (PAS domain)"/>
    <property type="match status" value="2"/>
</dbReference>